<dbReference type="EMBL" id="CP041764">
    <property type="protein sequence ID" value="QHA88967.1"/>
    <property type="molecule type" value="Genomic_DNA"/>
</dbReference>
<organism evidence="1 2">
    <name type="scientific">Serratia rhizosphaerae</name>
    <dbReference type="NCBI Taxonomy" id="2597702"/>
    <lineage>
        <taxon>Bacteria</taxon>
        <taxon>Pseudomonadati</taxon>
        <taxon>Pseudomonadota</taxon>
        <taxon>Gammaproteobacteria</taxon>
        <taxon>Enterobacterales</taxon>
        <taxon>Yersiniaceae</taxon>
        <taxon>Serratia</taxon>
    </lineage>
</organism>
<evidence type="ECO:0000313" key="2">
    <source>
        <dbReference type="Proteomes" id="UP000430368"/>
    </source>
</evidence>
<evidence type="ECO:0000313" key="1">
    <source>
        <dbReference type="EMBL" id="QHA88967.1"/>
    </source>
</evidence>
<accession>A0ABX6GRQ1</accession>
<sequence>MASAAALLIRRLIWQTTVIENDKKRIKGLKNFADIRINGFYNFNFMTVPQDSEICFVTPLGFWLASTLRFSGIILYGRILMH</sequence>
<dbReference type="RefSeq" id="WP_160030682.1">
    <property type="nucleotide sequence ID" value="NZ_CP041764.1"/>
</dbReference>
<gene>
    <name evidence="1" type="ORF">FO014_19400</name>
</gene>
<name>A0ABX6GRQ1_9GAMM</name>
<proteinExistence type="predicted"/>
<dbReference type="Proteomes" id="UP000430368">
    <property type="component" value="Chromosome"/>
</dbReference>
<keyword evidence="2" id="KW-1185">Reference proteome</keyword>
<reference evidence="1 2" key="1">
    <citation type="submission" date="2019-07" db="EMBL/GenBank/DDBJ databases">
        <title>Serratia dokdonensis sp. nov., an elicitor of systemic resistance in Nicotiana Tabacum.</title>
        <authorList>
            <person name="Son J.-S."/>
            <person name="Hwang Y.-J."/>
            <person name="Lee S.-Y."/>
            <person name="Ghim S.-Y."/>
        </authorList>
    </citation>
    <scope>NUCLEOTIDE SEQUENCE [LARGE SCALE GENOMIC DNA]</scope>
    <source>
        <strain evidence="1 2">KUDC3025</strain>
    </source>
</reference>
<protein>
    <submittedName>
        <fullName evidence="1">Uncharacterized protein</fullName>
    </submittedName>
</protein>